<feature type="chain" id="PRO_5022749856" description="DUF4402 domain-containing protein" evidence="1">
    <location>
        <begin position="24"/>
        <end position="194"/>
    </location>
</feature>
<keyword evidence="1" id="KW-0732">Signal</keyword>
<evidence type="ECO:0000313" key="3">
    <source>
        <dbReference type="Proteomes" id="UP000321129"/>
    </source>
</evidence>
<dbReference type="OrthoDB" id="7559249at2"/>
<gene>
    <name evidence="2" type="ORF">FSZ31_00405</name>
</gene>
<dbReference type="AlphaFoldDB" id="A0A5C6UJW6"/>
<keyword evidence="3" id="KW-1185">Reference proteome</keyword>
<protein>
    <recommendedName>
        <fullName evidence="4">DUF4402 domain-containing protein</fullName>
    </recommendedName>
</protein>
<feature type="signal peptide" evidence="1">
    <location>
        <begin position="1"/>
        <end position="23"/>
    </location>
</feature>
<accession>A0A5C6UJW6</accession>
<organism evidence="2 3">
    <name type="scientific">Flavisphingopyxis soli</name>
    <dbReference type="NCBI Taxonomy" id="2601267"/>
    <lineage>
        <taxon>Bacteria</taxon>
        <taxon>Pseudomonadati</taxon>
        <taxon>Pseudomonadota</taxon>
        <taxon>Alphaproteobacteria</taxon>
        <taxon>Sphingomonadales</taxon>
        <taxon>Sphingopyxidaceae</taxon>
        <taxon>Flavisphingopyxis</taxon>
    </lineage>
</organism>
<evidence type="ECO:0000256" key="1">
    <source>
        <dbReference type="SAM" id="SignalP"/>
    </source>
</evidence>
<dbReference type="EMBL" id="VOPY01000001">
    <property type="protein sequence ID" value="TXC73263.1"/>
    <property type="molecule type" value="Genomic_DNA"/>
</dbReference>
<dbReference type="RefSeq" id="WP_147121102.1">
    <property type="nucleotide sequence ID" value="NZ_VOPY01000001.1"/>
</dbReference>
<dbReference type="Proteomes" id="UP000321129">
    <property type="component" value="Unassembled WGS sequence"/>
</dbReference>
<evidence type="ECO:0008006" key="4">
    <source>
        <dbReference type="Google" id="ProtNLM"/>
    </source>
</evidence>
<proteinExistence type="predicted"/>
<evidence type="ECO:0000313" key="2">
    <source>
        <dbReference type="EMBL" id="TXC73263.1"/>
    </source>
</evidence>
<reference evidence="2 3" key="1">
    <citation type="submission" date="2019-08" db="EMBL/GenBank/DDBJ databases">
        <title>Sphingorhabdus soil sp. nov., isolated from arctic soil.</title>
        <authorList>
            <person name="Liu Y."/>
        </authorList>
    </citation>
    <scope>NUCLEOTIDE SEQUENCE [LARGE SCALE GENOMIC DNA]</scope>
    <source>
        <strain evidence="2 3">D-2Q-5-6</strain>
    </source>
</reference>
<comment type="caution">
    <text evidence="2">The sequence shown here is derived from an EMBL/GenBank/DDBJ whole genome shotgun (WGS) entry which is preliminary data.</text>
</comment>
<sequence length="194" mass="19023">MKKLAYLALASASLIAFASPAAAQDVTGTVNITGTVAGKCLVLPGSGSTFGTTVALGELAQSNGSLATDLATRFSSIGGAGLDARVVCTTAAPTIAIDATEITSATAAVAGYANRIDFTAHVAVDTTTTNDIDFSNSSTVAPLAATLIGGRLANNGGANITVSASNFATPNVTDLLVAATDYTGKIVVVIGPGV</sequence>
<name>A0A5C6UJW6_9SPHN</name>